<dbReference type="SUPFAM" id="SSF53092">
    <property type="entry name" value="Creatinase/prolidase N-terminal domain"/>
    <property type="match status" value="1"/>
</dbReference>
<dbReference type="Pfam" id="PF00557">
    <property type="entry name" value="Peptidase_M24"/>
    <property type="match status" value="1"/>
</dbReference>
<feature type="domain" description="Creatinase N-terminal" evidence="2">
    <location>
        <begin position="10"/>
        <end position="105"/>
    </location>
</feature>
<dbReference type="Gene3D" id="3.90.230.10">
    <property type="entry name" value="Creatinase/methionine aminopeptidase superfamily"/>
    <property type="match status" value="1"/>
</dbReference>
<dbReference type="SUPFAM" id="SSF55920">
    <property type="entry name" value="Creatinase/aminopeptidase"/>
    <property type="match status" value="1"/>
</dbReference>
<dbReference type="Proteomes" id="UP001235840">
    <property type="component" value="Unassembled WGS sequence"/>
</dbReference>
<dbReference type="PANTHER" id="PTHR46112:SF2">
    <property type="entry name" value="XAA-PRO AMINOPEPTIDASE P-RELATED"/>
    <property type="match status" value="1"/>
</dbReference>
<reference evidence="3 4" key="1">
    <citation type="submission" date="2023-07" db="EMBL/GenBank/DDBJ databases">
        <title>Genomic Encyclopedia of Type Strains, Phase IV (KMG-IV): sequencing the most valuable type-strain genomes for metagenomic binning, comparative biology and taxonomic classification.</title>
        <authorList>
            <person name="Goeker M."/>
        </authorList>
    </citation>
    <scope>NUCLEOTIDE SEQUENCE [LARGE SCALE GENOMIC DNA]</scope>
    <source>
        <strain evidence="3 4">DSM 12751</strain>
    </source>
</reference>
<dbReference type="RefSeq" id="WP_307392526.1">
    <property type="nucleotide sequence ID" value="NZ_BAAADK010000045.1"/>
</dbReference>
<comment type="caution">
    <text evidence="3">The sequence shown here is derived from an EMBL/GenBank/DDBJ whole genome shotgun (WGS) entry which is preliminary data.</text>
</comment>
<dbReference type="InterPro" id="IPR036005">
    <property type="entry name" value="Creatinase/aminopeptidase-like"/>
</dbReference>
<dbReference type="InterPro" id="IPR050659">
    <property type="entry name" value="Peptidase_M24B"/>
</dbReference>
<dbReference type="InterPro" id="IPR000994">
    <property type="entry name" value="Pept_M24"/>
</dbReference>
<keyword evidence="3" id="KW-0378">Hydrolase</keyword>
<evidence type="ECO:0000313" key="3">
    <source>
        <dbReference type="EMBL" id="MDQ0165432.1"/>
    </source>
</evidence>
<evidence type="ECO:0000259" key="1">
    <source>
        <dbReference type="Pfam" id="PF00557"/>
    </source>
</evidence>
<dbReference type="InterPro" id="IPR000587">
    <property type="entry name" value="Creatinase_N"/>
</dbReference>
<evidence type="ECO:0000259" key="2">
    <source>
        <dbReference type="Pfam" id="PF01321"/>
    </source>
</evidence>
<dbReference type="Pfam" id="PF01321">
    <property type="entry name" value="Creatinase_N"/>
    <property type="match status" value="1"/>
</dbReference>
<organism evidence="3 4">
    <name type="scientific">Caldalkalibacillus horti</name>
    <dbReference type="NCBI Taxonomy" id="77523"/>
    <lineage>
        <taxon>Bacteria</taxon>
        <taxon>Bacillati</taxon>
        <taxon>Bacillota</taxon>
        <taxon>Bacilli</taxon>
        <taxon>Bacillales</taxon>
        <taxon>Bacillaceae</taxon>
        <taxon>Caldalkalibacillus</taxon>
    </lineage>
</organism>
<dbReference type="PANTHER" id="PTHR46112">
    <property type="entry name" value="AMINOPEPTIDASE"/>
    <property type="match status" value="1"/>
</dbReference>
<accession>A0ABT9VWS6</accession>
<gene>
    <name evidence="3" type="ORF">J2S11_001332</name>
</gene>
<proteinExistence type="predicted"/>
<dbReference type="GO" id="GO:0004177">
    <property type="term" value="F:aminopeptidase activity"/>
    <property type="evidence" value="ECO:0007669"/>
    <property type="project" value="UniProtKB-KW"/>
</dbReference>
<sequence>MTGLEKKVSLLRSLLDESKLDGLVLTLQKNVSWLTSGRSFVNQASEQAITPFIITRDTCVMIVNNIERDRMLEEEIDGDIEKVETYPWYEPEKRQQIIEKYTKQGKVETDISLEEVLFKLRTILVEEDIKQIQELGKEAAEAIERTTFELQQGETEYEIAGRLAANCLRHGIEPIVTLVAADHRTFTRRHPLPTNQKLEKYAMIVLCGRRRGQIISVSRLVHFGEPSQELYYRQQAVGHIDAQLIAHTKPGVTFAELFDVLKSAYKRVGYESEWNDHHQGGLSGYNTREMLLLPDSRYKVTSNQIYAWNPSIAGVKSEDTILVLENSQELLTHTGKFTYQEFDANGQKVLRPSILIRS</sequence>
<name>A0ABT9VWS6_9BACI</name>
<keyword evidence="3" id="KW-0645">Protease</keyword>
<dbReference type="EMBL" id="JAUSTY010000004">
    <property type="protein sequence ID" value="MDQ0165432.1"/>
    <property type="molecule type" value="Genomic_DNA"/>
</dbReference>
<dbReference type="InterPro" id="IPR029149">
    <property type="entry name" value="Creatin/AminoP/Spt16_N"/>
</dbReference>
<keyword evidence="4" id="KW-1185">Reference proteome</keyword>
<dbReference type="CDD" id="cd01066">
    <property type="entry name" value="APP_MetAP"/>
    <property type="match status" value="1"/>
</dbReference>
<evidence type="ECO:0000313" key="4">
    <source>
        <dbReference type="Proteomes" id="UP001235840"/>
    </source>
</evidence>
<protein>
    <submittedName>
        <fullName evidence="3">Xaa-Pro aminopeptidase</fullName>
    </submittedName>
</protein>
<keyword evidence="3" id="KW-0031">Aminopeptidase</keyword>
<feature type="domain" description="Peptidase M24" evidence="1">
    <location>
        <begin position="131"/>
        <end position="323"/>
    </location>
</feature>